<accession>A0ABD4SML0</accession>
<name>A0ABD4SML0_UREUR</name>
<comment type="caution">
    <text evidence="1">The sequence shown here is derived from an EMBL/GenBank/DDBJ whole genome shotgun (WGS) entry which is preliminary data.</text>
</comment>
<sequence>MLIFASLYAPTRFNNHDYLPFIDLIVNQKDLDNQKLDQINSIPTISNIIISNIAIKNEQGSNFQKRLTNHAIVFDPSVLKNQIECWIKNISFNYITHLPNSEKSIDINLFTTKIKNFNQNVRLKILCYDDNGNHIFEDFNFGKITKKTKNEIYITFKFTKELLRERKYYISEIEFVDEKIKFKTYNDSITDPNIKGNYSFYINNYKSDSNIEIYTKIIL</sequence>
<dbReference type="Proteomes" id="UP001201240">
    <property type="component" value="Unassembled WGS sequence"/>
</dbReference>
<dbReference type="AlphaFoldDB" id="A0ABD4SML0"/>
<evidence type="ECO:0008006" key="3">
    <source>
        <dbReference type="Google" id="ProtNLM"/>
    </source>
</evidence>
<evidence type="ECO:0000313" key="1">
    <source>
        <dbReference type="EMBL" id="MCF1349046.1"/>
    </source>
</evidence>
<evidence type="ECO:0000313" key="2">
    <source>
        <dbReference type="Proteomes" id="UP001201240"/>
    </source>
</evidence>
<dbReference type="EMBL" id="JAJBIS010000001">
    <property type="protein sequence ID" value="MCF1349046.1"/>
    <property type="molecule type" value="Genomic_DNA"/>
</dbReference>
<gene>
    <name evidence="1" type="ORF">LH652_01910</name>
</gene>
<proteinExistence type="predicted"/>
<reference evidence="1 2" key="1">
    <citation type="submission" date="2021-10" db="EMBL/GenBank/DDBJ databases">
        <title>Sequencing the mobilome of antimicrobial resistant bacterial isolates spanning a range of GC content: The potential of a sustainable low cost, low infrastructure approach for surveillance with Oxford Nanopore sequencing.</title>
        <authorList>
            <person name="Sands K."/>
        </authorList>
    </citation>
    <scope>NUCLEOTIDE SEQUENCE [LARGE SCALE GENOMIC DNA]</scope>
    <source>
        <strain evidence="1 2">MIN-202</strain>
    </source>
</reference>
<organism evidence="1 2">
    <name type="scientific">Ureaplasma urealyticum</name>
    <name type="common">Ureaplasma urealyticum biotype 2</name>
    <dbReference type="NCBI Taxonomy" id="2130"/>
    <lineage>
        <taxon>Bacteria</taxon>
        <taxon>Bacillati</taxon>
        <taxon>Mycoplasmatota</taxon>
        <taxon>Mycoplasmoidales</taxon>
        <taxon>Mycoplasmoidaceae</taxon>
        <taxon>Ureaplasma</taxon>
    </lineage>
</organism>
<protein>
    <recommendedName>
        <fullName evidence="3">DUF1410 domain-containing protein</fullName>
    </recommendedName>
</protein>